<dbReference type="PANTHER" id="PTHR42918">
    <property type="entry name" value="LYSYL-TRNA SYNTHETASE"/>
    <property type="match status" value="1"/>
</dbReference>
<dbReference type="Gene3D" id="2.40.50.140">
    <property type="entry name" value="Nucleic acid-binding proteins"/>
    <property type="match status" value="1"/>
</dbReference>
<comment type="catalytic activity">
    <reaction evidence="9">
        <text>tRNA(Lys) + L-lysine + ATP = L-lysyl-tRNA(Lys) + AMP + diphosphate</text>
        <dbReference type="Rhea" id="RHEA:20792"/>
        <dbReference type="Rhea" id="RHEA-COMP:9696"/>
        <dbReference type="Rhea" id="RHEA-COMP:9697"/>
        <dbReference type="ChEBI" id="CHEBI:30616"/>
        <dbReference type="ChEBI" id="CHEBI:32551"/>
        <dbReference type="ChEBI" id="CHEBI:33019"/>
        <dbReference type="ChEBI" id="CHEBI:78442"/>
        <dbReference type="ChEBI" id="CHEBI:78529"/>
        <dbReference type="ChEBI" id="CHEBI:456215"/>
        <dbReference type="EC" id="6.1.1.6"/>
    </reaction>
</comment>
<evidence type="ECO:0000256" key="1">
    <source>
        <dbReference type="ARBA" id="ARBA00008226"/>
    </source>
</evidence>
<accession>A0CM83</accession>
<dbReference type="eggNOG" id="KOG1885">
    <property type="taxonomic scope" value="Eukaryota"/>
</dbReference>
<keyword evidence="3" id="KW-0436">Ligase</keyword>
<evidence type="ECO:0000256" key="6">
    <source>
        <dbReference type="ARBA" id="ARBA00022917"/>
    </source>
</evidence>
<dbReference type="InterPro" id="IPR006195">
    <property type="entry name" value="aa-tRNA-synth_II"/>
</dbReference>
<dbReference type="InterPro" id="IPR004364">
    <property type="entry name" value="Aa-tRNA-synt_II"/>
</dbReference>
<dbReference type="PRINTS" id="PR00982">
    <property type="entry name" value="TRNASYNTHLYS"/>
</dbReference>
<dbReference type="Pfam" id="PF00152">
    <property type="entry name" value="tRNA-synt_2"/>
    <property type="match status" value="1"/>
</dbReference>
<dbReference type="GO" id="GO:0005737">
    <property type="term" value="C:cytoplasm"/>
    <property type="evidence" value="ECO:0000318"/>
    <property type="project" value="GO_Central"/>
</dbReference>
<feature type="compositionally biased region" description="Basic and acidic residues" evidence="10">
    <location>
        <begin position="23"/>
        <end position="57"/>
    </location>
</feature>
<dbReference type="EC" id="6.1.1.6" evidence="2"/>
<dbReference type="GO" id="GO:0004824">
    <property type="term" value="F:lysine-tRNA ligase activity"/>
    <property type="evidence" value="ECO:0000318"/>
    <property type="project" value="GO_Central"/>
</dbReference>
<comment type="similarity">
    <text evidence="1">Belongs to the class-II aminoacyl-tRNA synthetase family.</text>
</comment>
<dbReference type="GO" id="GO:0000049">
    <property type="term" value="F:tRNA binding"/>
    <property type="evidence" value="ECO:0000318"/>
    <property type="project" value="GO_Central"/>
</dbReference>
<dbReference type="InterPro" id="IPR045864">
    <property type="entry name" value="aa-tRNA-synth_II/BPL/LPL"/>
</dbReference>
<dbReference type="FunFam" id="2.40.50.140:FF:000050">
    <property type="entry name" value="Lysine--tRNA ligase"/>
    <property type="match status" value="1"/>
</dbReference>
<evidence type="ECO:0000256" key="9">
    <source>
        <dbReference type="ARBA" id="ARBA00048573"/>
    </source>
</evidence>
<feature type="domain" description="Aminoacyl-transfer RNA synthetases class-II family profile" evidence="11">
    <location>
        <begin position="242"/>
        <end position="470"/>
    </location>
</feature>
<dbReference type="Pfam" id="PF01336">
    <property type="entry name" value="tRNA_anti-codon"/>
    <property type="match status" value="1"/>
</dbReference>
<keyword evidence="5" id="KW-0067">ATP-binding</keyword>
<proteinExistence type="inferred from homology"/>
<dbReference type="PANTHER" id="PTHR42918:SF9">
    <property type="entry name" value="LYSINE--TRNA LIGASE"/>
    <property type="match status" value="1"/>
</dbReference>
<evidence type="ECO:0000256" key="3">
    <source>
        <dbReference type="ARBA" id="ARBA00022598"/>
    </source>
</evidence>
<dbReference type="GeneID" id="5025082"/>
<dbReference type="KEGG" id="ptm:GSPATT00008379001"/>
<evidence type="ECO:0000313" key="13">
    <source>
        <dbReference type="Proteomes" id="UP000000600"/>
    </source>
</evidence>
<dbReference type="SUPFAM" id="SSF55681">
    <property type="entry name" value="Class II aaRS and biotin synthetases"/>
    <property type="match status" value="1"/>
</dbReference>
<evidence type="ECO:0000256" key="4">
    <source>
        <dbReference type="ARBA" id="ARBA00022741"/>
    </source>
</evidence>
<dbReference type="InterPro" id="IPR018149">
    <property type="entry name" value="Lys-tRNA-synth_II_C"/>
</dbReference>
<sequence>MNQPQVPQIEEQSISKSKMKYLKKQEEKDKKIAEKEAQKEQQLEKKKPSIAKQKVEQQAEEEVDPRLFHENRSKQVVALKQTKEPNPYPHKFQVDLTITQFREKYGPICTEKGKIYEDFVSVAGRVVTIRSLGAKLMFYDLQGEGTQIQVMANEANHKDQELNFEKIHSLIKRGDIIGVKGNPCLTKAGELSIAPGFIQLLSPTLHMLPTTHFGFKDHEQRYRMRYLDLIMNKKVRDIFLARSSVIKQLREYFDGKGFIEVETPSLNVIQGGATAKPFKTFHNSLHRDLFMRVAPELYLKMLIVGGLDRVYEIGKNFRNEGIDQTHNPEFTAMEFYWAYCDYNDLMTVTEEVLSQIVLKLKGSYKFKIHKGDNPTITLTEHDIKSGHFKEKEEDFLELDFTPPWPRVSMMAELEKKLVKKLMPSLMHKLKNIRLNALIQELLLDQLINQLVISWKSILRIQPFQLITHNQ</sequence>
<dbReference type="HOGENOM" id="CLU_008255_6_0_1"/>
<dbReference type="InterPro" id="IPR044136">
    <property type="entry name" value="Lys-tRNA-ligase_II_N"/>
</dbReference>
<dbReference type="STRING" id="5888.A0CM83"/>
<dbReference type="RefSeq" id="XP_001439297.1">
    <property type="nucleotide sequence ID" value="XM_001439260.2"/>
</dbReference>
<gene>
    <name evidence="12" type="ORF">GSPATT00008379001</name>
</gene>
<dbReference type="InterPro" id="IPR012340">
    <property type="entry name" value="NA-bd_OB-fold"/>
</dbReference>
<evidence type="ECO:0000256" key="10">
    <source>
        <dbReference type="SAM" id="MobiDB-lite"/>
    </source>
</evidence>
<evidence type="ECO:0000256" key="7">
    <source>
        <dbReference type="ARBA" id="ARBA00023146"/>
    </source>
</evidence>
<dbReference type="InParanoid" id="A0CM83"/>
<protein>
    <recommendedName>
        <fullName evidence="2">lysine--tRNA ligase</fullName>
        <ecNumber evidence="2">6.1.1.6</ecNumber>
    </recommendedName>
    <alternativeName>
        <fullName evidence="8">Lysyl-tRNA synthetase</fullName>
    </alternativeName>
</protein>
<dbReference type="AlphaFoldDB" id="A0CM83"/>
<keyword evidence="13" id="KW-1185">Reference proteome</keyword>
<evidence type="ECO:0000256" key="5">
    <source>
        <dbReference type="ARBA" id="ARBA00022840"/>
    </source>
</evidence>
<evidence type="ECO:0000259" key="11">
    <source>
        <dbReference type="PROSITE" id="PS50862"/>
    </source>
</evidence>
<dbReference type="PROSITE" id="PS50862">
    <property type="entry name" value="AA_TRNA_LIGASE_II"/>
    <property type="match status" value="1"/>
</dbReference>
<dbReference type="OrthoDB" id="21243at2759"/>
<organism evidence="12 13">
    <name type="scientific">Paramecium tetraurelia</name>
    <dbReference type="NCBI Taxonomy" id="5888"/>
    <lineage>
        <taxon>Eukaryota</taxon>
        <taxon>Sar</taxon>
        <taxon>Alveolata</taxon>
        <taxon>Ciliophora</taxon>
        <taxon>Intramacronucleata</taxon>
        <taxon>Oligohymenophorea</taxon>
        <taxon>Peniculida</taxon>
        <taxon>Parameciidae</taxon>
        <taxon>Paramecium</taxon>
    </lineage>
</organism>
<reference evidence="12 13" key="1">
    <citation type="journal article" date="2006" name="Nature">
        <title>Global trends of whole-genome duplications revealed by the ciliate Paramecium tetraurelia.</title>
        <authorList>
            <consortium name="Genoscope"/>
            <person name="Aury J.-M."/>
            <person name="Jaillon O."/>
            <person name="Duret L."/>
            <person name="Noel B."/>
            <person name="Jubin C."/>
            <person name="Porcel B.M."/>
            <person name="Segurens B."/>
            <person name="Daubin V."/>
            <person name="Anthouard V."/>
            <person name="Aiach N."/>
            <person name="Arnaiz O."/>
            <person name="Billaut A."/>
            <person name="Beisson J."/>
            <person name="Blanc I."/>
            <person name="Bouhouche K."/>
            <person name="Camara F."/>
            <person name="Duharcourt S."/>
            <person name="Guigo R."/>
            <person name="Gogendeau D."/>
            <person name="Katinka M."/>
            <person name="Keller A.-M."/>
            <person name="Kissmehl R."/>
            <person name="Klotz C."/>
            <person name="Koll F."/>
            <person name="Le Moue A."/>
            <person name="Lepere C."/>
            <person name="Malinsky S."/>
            <person name="Nowacki M."/>
            <person name="Nowak J.K."/>
            <person name="Plattner H."/>
            <person name="Poulain J."/>
            <person name="Ruiz F."/>
            <person name="Serrano V."/>
            <person name="Zagulski M."/>
            <person name="Dessen P."/>
            <person name="Betermier M."/>
            <person name="Weissenbach J."/>
            <person name="Scarpelli C."/>
            <person name="Schachter V."/>
            <person name="Sperling L."/>
            <person name="Meyer E."/>
            <person name="Cohen J."/>
            <person name="Wincker P."/>
        </authorList>
    </citation>
    <scope>NUCLEOTIDE SEQUENCE [LARGE SCALE GENOMIC DNA]</scope>
    <source>
        <strain evidence="12 13">Stock d4-2</strain>
    </source>
</reference>
<dbReference type="SUPFAM" id="SSF50249">
    <property type="entry name" value="Nucleic acid-binding proteins"/>
    <property type="match status" value="1"/>
</dbReference>
<evidence type="ECO:0000256" key="8">
    <source>
        <dbReference type="ARBA" id="ARBA00030563"/>
    </source>
</evidence>
<dbReference type="EMBL" id="CT868108">
    <property type="protein sequence ID" value="CAK71900.1"/>
    <property type="molecule type" value="Genomic_DNA"/>
</dbReference>
<dbReference type="OMA" id="DFTPPFW"/>
<dbReference type="GO" id="GO:0006430">
    <property type="term" value="P:lysyl-tRNA aminoacylation"/>
    <property type="evidence" value="ECO:0000318"/>
    <property type="project" value="GO_Central"/>
</dbReference>
<keyword evidence="6" id="KW-0648">Protein biosynthesis</keyword>
<evidence type="ECO:0000256" key="2">
    <source>
        <dbReference type="ARBA" id="ARBA00013166"/>
    </source>
</evidence>
<dbReference type="FunCoup" id="A0CM83">
    <property type="interactions" value="1550"/>
</dbReference>
<name>A0CM83_PARTE</name>
<dbReference type="CDD" id="cd04322">
    <property type="entry name" value="LysRS_N"/>
    <property type="match status" value="1"/>
</dbReference>
<keyword evidence="4" id="KW-0547">Nucleotide-binding</keyword>
<feature type="compositionally biased region" description="Polar residues" evidence="10">
    <location>
        <begin position="1"/>
        <end position="15"/>
    </location>
</feature>
<dbReference type="Proteomes" id="UP000000600">
    <property type="component" value="Unassembled WGS sequence"/>
</dbReference>
<dbReference type="Gene3D" id="3.30.930.10">
    <property type="entry name" value="Bira Bifunctional Protein, Domain 2"/>
    <property type="match status" value="1"/>
</dbReference>
<evidence type="ECO:0000313" key="12">
    <source>
        <dbReference type="EMBL" id="CAK71900.1"/>
    </source>
</evidence>
<dbReference type="GO" id="GO:0005524">
    <property type="term" value="F:ATP binding"/>
    <property type="evidence" value="ECO:0007669"/>
    <property type="project" value="UniProtKB-KW"/>
</dbReference>
<feature type="region of interest" description="Disordered" evidence="10">
    <location>
        <begin position="1"/>
        <end position="63"/>
    </location>
</feature>
<keyword evidence="7" id="KW-0030">Aminoacyl-tRNA synthetase</keyword>
<dbReference type="InterPro" id="IPR004365">
    <property type="entry name" value="NA-bd_OB_tRNA"/>
</dbReference>